<feature type="region of interest" description="Disordered" evidence="2">
    <location>
        <begin position="192"/>
        <end position="244"/>
    </location>
</feature>
<name>A0AAE1F5U3_PETCI</name>
<comment type="caution">
    <text evidence="3">The sequence shown here is derived from an EMBL/GenBank/DDBJ whole genome shotgun (WGS) entry which is preliminary data.</text>
</comment>
<protein>
    <submittedName>
        <fullName evidence="3">Uncharacterized protein</fullName>
    </submittedName>
</protein>
<evidence type="ECO:0000256" key="2">
    <source>
        <dbReference type="SAM" id="MobiDB-lite"/>
    </source>
</evidence>
<proteinExistence type="predicted"/>
<feature type="region of interest" description="Disordered" evidence="2">
    <location>
        <begin position="365"/>
        <end position="460"/>
    </location>
</feature>
<feature type="compositionally biased region" description="Low complexity" evidence="2">
    <location>
        <begin position="216"/>
        <end position="225"/>
    </location>
</feature>
<feature type="compositionally biased region" description="Polar residues" evidence="2">
    <location>
        <begin position="649"/>
        <end position="662"/>
    </location>
</feature>
<keyword evidence="4" id="KW-1185">Reference proteome</keyword>
<feature type="compositionally biased region" description="Basic and acidic residues" evidence="2">
    <location>
        <begin position="365"/>
        <end position="382"/>
    </location>
</feature>
<dbReference type="Proteomes" id="UP001286313">
    <property type="component" value="Unassembled WGS sequence"/>
</dbReference>
<evidence type="ECO:0000313" key="4">
    <source>
        <dbReference type="Proteomes" id="UP001286313"/>
    </source>
</evidence>
<feature type="region of interest" description="Disordered" evidence="2">
    <location>
        <begin position="638"/>
        <end position="758"/>
    </location>
</feature>
<evidence type="ECO:0000313" key="3">
    <source>
        <dbReference type="EMBL" id="KAK3867332.1"/>
    </source>
</evidence>
<feature type="compositionally biased region" description="Polar residues" evidence="2">
    <location>
        <begin position="412"/>
        <end position="427"/>
    </location>
</feature>
<evidence type="ECO:0000256" key="1">
    <source>
        <dbReference type="SAM" id="Coils"/>
    </source>
</evidence>
<feature type="compositionally biased region" description="Basic and acidic residues" evidence="2">
    <location>
        <begin position="496"/>
        <end position="580"/>
    </location>
</feature>
<feature type="compositionally biased region" description="Polar residues" evidence="2">
    <location>
        <begin position="736"/>
        <end position="751"/>
    </location>
</feature>
<feature type="region of interest" description="Disordered" evidence="2">
    <location>
        <begin position="486"/>
        <end position="597"/>
    </location>
</feature>
<accession>A0AAE1F5U3</accession>
<dbReference type="EMBL" id="JAWQEG010003229">
    <property type="protein sequence ID" value="KAK3867332.1"/>
    <property type="molecule type" value="Genomic_DNA"/>
</dbReference>
<feature type="compositionally biased region" description="Acidic residues" evidence="2">
    <location>
        <begin position="78"/>
        <end position="87"/>
    </location>
</feature>
<organism evidence="3 4">
    <name type="scientific">Petrolisthes cinctipes</name>
    <name type="common">Flat porcelain crab</name>
    <dbReference type="NCBI Taxonomy" id="88211"/>
    <lineage>
        <taxon>Eukaryota</taxon>
        <taxon>Metazoa</taxon>
        <taxon>Ecdysozoa</taxon>
        <taxon>Arthropoda</taxon>
        <taxon>Crustacea</taxon>
        <taxon>Multicrustacea</taxon>
        <taxon>Malacostraca</taxon>
        <taxon>Eumalacostraca</taxon>
        <taxon>Eucarida</taxon>
        <taxon>Decapoda</taxon>
        <taxon>Pleocyemata</taxon>
        <taxon>Anomura</taxon>
        <taxon>Galatheoidea</taxon>
        <taxon>Porcellanidae</taxon>
        <taxon>Petrolisthes</taxon>
    </lineage>
</organism>
<keyword evidence="1" id="KW-0175">Coiled coil</keyword>
<reference evidence="3" key="1">
    <citation type="submission" date="2023-10" db="EMBL/GenBank/DDBJ databases">
        <title>Genome assemblies of two species of porcelain crab, Petrolisthes cinctipes and Petrolisthes manimaculis (Anomura: Porcellanidae).</title>
        <authorList>
            <person name="Angst P."/>
        </authorList>
    </citation>
    <scope>NUCLEOTIDE SEQUENCE</scope>
    <source>
        <strain evidence="3">PB745_01</strain>
        <tissue evidence="3">Gill</tissue>
    </source>
</reference>
<dbReference type="AlphaFoldDB" id="A0AAE1F5U3"/>
<sequence length="878" mass="94493">MLLQAELIDCGVAFFTHTQPGNPASLPHLVTPLTHDLVQSDPSHREAPWLNRSLDVLEAGQPPIPRAPLPYKTYNYSSDEDDFDDDHSDSFPTSAAGMPPPPPPRSASYGLDMRPSCPTAGLVTLHHSLGEGQGSHDNLTGSKHSLGEWGGGPEAGWGGSRGSLGLNGDVSGGASPVMDDLDNLLMNQSLQHSAPPHEHHLSDETSEGSTCRAAHQPHNLQQQQQQHRHLHQHHPQESHKKSHHLNRFAAAVRHLQKHVVEIDQAVLAMTGEVGGTRHEVTALKEAVSALQSDTHTITTTLSSLTQQAITVQHKITQATQEAEHVQQAASVALREAEQARQEQLRIKQEYEELVGEVRSTLHFLKDSHTNRKDSQDTGKDLHSLGQNSQVAGKVSHAAEKDSKCAGKDSKNDSSTTEEGGRSGTSFVASLGGSRGSGGSWTGPVLVSKSSSPSQKEKTVPAYQSLFSRSSSIISGLTSRHSLTKAVSFADQKNKKKSDGAEGKSSSLERWREDKPMSHQERTSKEEKSLLSWDRRDKDSKRQGSLDQQDKKDKHQRSLERKQKDGKHGRERGSKQDKRDPVISGLSDDDIPMADDTSHEVIKVAPTKVSTSMLTLNFSLGKSSSTPTVSYVSAASIPRTMQTSRDRQSSELSISNASLDSPTAPSPYSRPGSGILPPVEESPPASEAEAPSGPLLHRPGSTPGPLARQGSMTTVPEDRVVSGPPTTKRSGVFAISRQHSSPNIPLQRQGSSPMFPLQRQGSLGLVPESRLPRQESLTSVPENRAVVDRTLPLSPSPSMTYVPLSPSASSSVVSESVRQAARESMELVTGPVLAGSSMQEAAATGTLPVLCLTEDEQPAATSTLKKKHKQRSSVVGILV</sequence>
<feature type="coiled-coil region" evidence="1">
    <location>
        <begin position="322"/>
        <end position="356"/>
    </location>
</feature>
<feature type="region of interest" description="Disordered" evidence="2">
    <location>
        <begin position="60"/>
        <end position="110"/>
    </location>
</feature>
<feature type="compositionally biased region" description="Basic and acidic residues" evidence="2">
    <location>
        <begin position="396"/>
        <end position="411"/>
    </location>
</feature>
<gene>
    <name evidence="3" type="ORF">Pcinc_027204</name>
</gene>
<feature type="compositionally biased region" description="Low complexity" evidence="2">
    <location>
        <begin position="676"/>
        <end position="693"/>
    </location>
</feature>